<keyword evidence="4" id="KW-0862">Zinc</keyword>
<dbReference type="GO" id="GO:0003713">
    <property type="term" value="F:transcription coactivator activity"/>
    <property type="evidence" value="ECO:0007669"/>
    <property type="project" value="TreeGrafter"/>
</dbReference>
<dbReference type="GO" id="GO:0006357">
    <property type="term" value="P:regulation of transcription by RNA polymerase II"/>
    <property type="evidence" value="ECO:0007669"/>
    <property type="project" value="TreeGrafter"/>
</dbReference>
<keyword evidence="8" id="KW-0804">Transcription</keyword>
<keyword evidence="6" id="KW-0805">Transcription regulation</keyword>
<name>A0A899FXW4_9ASCO</name>
<evidence type="ECO:0000256" key="10">
    <source>
        <dbReference type="RuleBase" id="RU261113"/>
    </source>
</evidence>
<feature type="region of interest" description="Disordered" evidence="11">
    <location>
        <begin position="128"/>
        <end position="178"/>
    </location>
</feature>
<keyword evidence="9" id="KW-0539">Nucleus</keyword>
<dbReference type="Proteomes" id="UP000663699">
    <property type="component" value="Chromosome 1"/>
</dbReference>
<dbReference type="Pfam" id="PF08209">
    <property type="entry name" value="Sgf11"/>
    <property type="match status" value="1"/>
</dbReference>
<dbReference type="PANTHER" id="PTHR46367">
    <property type="entry name" value="ATAXIN-7-LIKE PROTEIN 3"/>
    <property type="match status" value="1"/>
</dbReference>
<evidence type="ECO:0000256" key="7">
    <source>
        <dbReference type="ARBA" id="ARBA00023159"/>
    </source>
</evidence>
<evidence type="ECO:0000256" key="4">
    <source>
        <dbReference type="ARBA" id="ARBA00022833"/>
    </source>
</evidence>
<evidence type="ECO:0000256" key="6">
    <source>
        <dbReference type="ARBA" id="ARBA00023015"/>
    </source>
</evidence>
<sequence>MKTVKLNKDSLAGLSFSILSDLLLDIIFEIAVSTHKREVFSKRKCPRCNKFCHYYSINSGTDIFGKPYQTPVTAPYYSCTICSREIAAGRYVPHLEKCLGSGRLSNRLAHQKTNCYGTSISSCTNNAENDISSEDETQHKKKRRRPLNGSTKCGSTKSQLKLKKPLITSNSSDVDLQP</sequence>
<keyword evidence="7 10" id="KW-0010">Activator</keyword>
<dbReference type="Gene3D" id="3.30.160.60">
    <property type="entry name" value="Classic Zinc Finger"/>
    <property type="match status" value="1"/>
</dbReference>
<dbReference type="PANTHER" id="PTHR46367:SF1">
    <property type="entry name" value="ATAXIN-7-LIKE PROTEIN 3"/>
    <property type="match status" value="1"/>
</dbReference>
<keyword evidence="5" id="KW-0156">Chromatin regulator</keyword>
<feature type="compositionally biased region" description="Polar residues" evidence="11">
    <location>
        <begin position="167"/>
        <end position="178"/>
    </location>
</feature>
<dbReference type="GO" id="GO:0071819">
    <property type="term" value="C:DUBm complex"/>
    <property type="evidence" value="ECO:0007669"/>
    <property type="project" value="TreeGrafter"/>
</dbReference>
<dbReference type="AlphaFoldDB" id="A0A899FXW4"/>
<evidence type="ECO:0000313" key="13">
    <source>
        <dbReference type="Proteomes" id="UP000663699"/>
    </source>
</evidence>
<evidence type="ECO:0000256" key="5">
    <source>
        <dbReference type="ARBA" id="ARBA00022853"/>
    </source>
</evidence>
<dbReference type="GO" id="GO:0000124">
    <property type="term" value="C:SAGA complex"/>
    <property type="evidence" value="ECO:0007669"/>
    <property type="project" value="TreeGrafter"/>
</dbReference>
<comment type="similarity">
    <text evidence="10">Belongs to the SGF11 family.</text>
</comment>
<proteinExistence type="inferred from homology"/>
<dbReference type="GO" id="GO:0006325">
    <property type="term" value="P:chromatin organization"/>
    <property type="evidence" value="ECO:0007669"/>
    <property type="project" value="UniProtKB-KW"/>
</dbReference>
<dbReference type="OrthoDB" id="21557at2759"/>
<keyword evidence="3" id="KW-0863">Zinc-finger</keyword>
<evidence type="ECO:0000256" key="2">
    <source>
        <dbReference type="ARBA" id="ARBA00022723"/>
    </source>
</evidence>
<dbReference type="InterPro" id="IPR051078">
    <property type="entry name" value="SGF11"/>
</dbReference>
<dbReference type="EMBL" id="CP054532">
    <property type="protein sequence ID" value="QSL64099.1"/>
    <property type="molecule type" value="Genomic_DNA"/>
</dbReference>
<evidence type="ECO:0000256" key="1">
    <source>
        <dbReference type="ARBA" id="ARBA00004123"/>
    </source>
</evidence>
<protein>
    <recommendedName>
        <fullName evidence="10">SAGA-associated factor 11</fullName>
    </recommendedName>
</protein>
<feature type="compositionally biased region" description="Polar residues" evidence="11">
    <location>
        <begin position="148"/>
        <end position="159"/>
    </location>
</feature>
<comment type="subcellular location">
    <subcellularLocation>
        <location evidence="1 10">Nucleus</location>
    </subcellularLocation>
</comment>
<evidence type="ECO:0000256" key="9">
    <source>
        <dbReference type="ARBA" id="ARBA00023242"/>
    </source>
</evidence>
<accession>A0A899FXW4</accession>
<reference evidence="12" key="1">
    <citation type="submission" date="2020-06" db="EMBL/GenBank/DDBJ databases">
        <title>Genomes of multiple members of Pneumocystis genus reveal paths to human pathogen Pneumocystis jirovecii.</title>
        <authorList>
            <person name="Cisse O.H."/>
            <person name="Ma L."/>
            <person name="Dekker J."/>
            <person name="Khil P."/>
            <person name="Jo J."/>
            <person name="Brenchley J."/>
            <person name="Blair R."/>
            <person name="Pahar B."/>
            <person name="Chabe M."/>
            <person name="Van Rompay K.A."/>
            <person name="Keesler R."/>
            <person name="Sukura A."/>
            <person name="Hirsch V."/>
            <person name="Kutty G."/>
            <person name="Liu Y."/>
            <person name="Peng L."/>
            <person name="Chen J."/>
            <person name="Song J."/>
            <person name="Weissenbacher-Lang C."/>
            <person name="Xu J."/>
            <person name="Upham N.S."/>
            <person name="Stajich J.E."/>
            <person name="Cuomo C.A."/>
            <person name="Cushion M.T."/>
            <person name="Kovacs J.A."/>
        </authorList>
    </citation>
    <scope>NUCLEOTIDE SEQUENCE</scope>
    <source>
        <strain evidence="12">2A</strain>
    </source>
</reference>
<dbReference type="GO" id="GO:0008270">
    <property type="term" value="F:zinc ion binding"/>
    <property type="evidence" value="ECO:0007669"/>
    <property type="project" value="UniProtKB-KW"/>
</dbReference>
<gene>
    <name evidence="12" type="ORF">MERGE_000254</name>
</gene>
<evidence type="ECO:0000313" key="12">
    <source>
        <dbReference type="EMBL" id="QSL64099.1"/>
    </source>
</evidence>
<dbReference type="InterPro" id="IPR013246">
    <property type="entry name" value="SAGA_su_Sgf11"/>
</dbReference>
<evidence type="ECO:0000256" key="3">
    <source>
        <dbReference type="ARBA" id="ARBA00022771"/>
    </source>
</evidence>
<evidence type="ECO:0000256" key="8">
    <source>
        <dbReference type="ARBA" id="ARBA00023163"/>
    </source>
</evidence>
<evidence type="ECO:0000256" key="11">
    <source>
        <dbReference type="SAM" id="MobiDB-lite"/>
    </source>
</evidence>
<organism evidence="12 13">
    <name type="scientific">Pneumocystis wakefieldiae</name>
    <dbReference type="NCBI Taxonomy" id="38082"/>
    <lineage>
        <taxon>Eukaryota</taxon>
        <taxon>Fungi</taxon>
        <taxon>Dikarya</taxon>
        <taxon>Ascomycota</taxon>
        <taxon>Taphrinomycotina</taxon>
        <taxon>Pneumocystomycetes</taxon>
        <taxon>Pneumocystaceae</taxon>
        <taxon>Pneumocystis</taxon>
    </lineage>
</organism>
<keyword evidence="13" id="KW-1185">Reference proteome</keyword>
<keyword evidence="2" id="KW-0479">Metal-binding</keyword>